<dbReference type="EMBL" id="MU863638">
    <property type="protein sequence ID" value="KAK4100802.1"/>
    <property type="molecule type" value="Genomic_DNA"/>
</dbReference>
<feature type="compositionally biased region" description="Pro residues" evidence="1">
    <location>
        <begin position="110"/>
        <end position="124"/>
    </location>
</feature>
<feature type="compositionally biased region" description="Low complexity" evidence="1">
    <location>
        <begin position="168"/>
        <end position="181"/>
    </location>
</feature>
<feature type="compositionally biased region" description="Low complexity" evidence="1">
    <location>
        <begin position="282"/>
        <end position="322"/>
    </location>
</feature>
<feature type="chain" id="PRO_5042994389" evidence="3">
    <location>
        <begin position="17"/>
        <end position="487"/>
    </location>
</feature>
<feature type="region of interest" description="Disordered" evidence="1">
    <location>
        <begin position="254"/>
        <end position="329"/>
    </location>
</feature>
<feature type="compositionally biased region" description="Low complexity" evidence="1">
    <location>
        <begin position="416"/>
        <end position="430"/>
    </location>
</feature>
<feature type="compositionally biased region" description="Basic and acidic residues" evidence="1">
    <location>
        <begin position="433"/>
        <end position="447"/>
    </location>
</feature>
<sequence>MLVIRVLWLQVALVAAQLLDLNGTLGDGNRSSTPGVEEQVSPEAGSAGDAAAGSGGVLDPVLDAVIGPTGILDNNNAAAPTSEEAQNPPAATTEAESTVAESAAETPASAPTPEPTSEPSPEPSPATEQAPPAPTTNSPDNQQQEQPALVPVPLLPEAPGTPGPAPAPASSAAGEPAASSADSTVPSPSASSAQGTSFQEIIGPVPLPTTATLSPPAEGQPLASGDPILRIITASGSTFKSILVPATPTGAVGVIDRPNELGSDPSNSNTDPFQTSPEPNPAEDASNNNNNNAGTGGSDSAPNTTGEGTDTDTTTNNTNNNNPNPPSEIPLPTKIGIGVGLGAGSVVAVVLATILFWKRRMSRRRRGPPSATADSERGASPTPQDKAKMDVESEHDVAFDFGGFFRDRVQVPATVRRSPSQGSRGSQGSEGSRGGDGRYGDPLKAADDLGLSRPGAYGQVLQPPPQAAVELDGGAMPLYRGVIGVGR</sequence>
<keyword evidence="2" id="KW-1133">Transmembrane helix</keyword>
<evidence type="ECO:0000256" key="2">
    <source>
        <dbReference type="SAM" id="Phobius"/>
    </source>
</evidence>
<feature type="region of interest" description="Disordered" evidence="1">
    <location>
        <begin position="23"/>
        <end position="52"/>
    </location>
</feature>
<accession>A0AAN6PZG3</accession>
<reference evidence="4" key="2">
    <citation type="submission" date="2023-05" db="EMBL/GenBank/DDBJ databases">
        <authorList>
            <consortium name="Lawrence Berkeley National Laboratory"/>
            <person name="Steindorff A."/>
            <person name="Hensen N."/>
            <person name="Bonometti L."/>
            <person name="Westerberg I."/>
            <person name="Brannstrom I.O."/>
            <person name="Guillou S."/>
            <person name="Cros-Aarteil S."/>
            <person name="Calhoun S."/>
            <person name="Haridas S."/>
            <person name="Kuo A."/>
            <person name="Mondo S."/>
            <person name="Pangilinan J."/>
            <person name="Riley R."/>
            <person name="Labutti K."/>
            <person name="Andreopoulos B."/>
            <person name="Lipzen A."/>
            <person name="Chen C."/>
            <person name="Yanf M."/>
            <person name="Daum C."/>
            <person name="Ng V."/>
            <person name="Clum A."/>
            <person name="Ohm R."/>
            <person name="Martin F."/>
            <person name="Silar P."/>
            <person name="Natvig D."/>
            <person name="Lalanne C."/>
            <person name="Gautier V."/>
            <person name="Ament-Velasquez S.L."/>
            <person name="Kruys A."/>
            <person name="Hutchinson M.I."/>
            <person name="Powell A.J."/>
            <person name="Barry K."/>
            <person name="Miller A.N."/>
            <person name="Grigoriev I.V."/>
            <person name="Debuchy R."/>
            <person name="Gladieux P."/>
            <person name="Thoren M.H."/>
            <person name="Johannesson H."/>
        </authorList>
    </citation>
    <scope>NUCLEOTIDE SEQUENCE</scope>
    <source>
        <strain evidence="4">CBS 757.83</strain>
    </source>
</reference>
<keyword evidence="2" id="KW-0472">Membrane</keyword>
<feature type="region of interest" description="Disordered" evidence="1">
    <location>
        <begin position="362"/>
        <end position="390"/>
    </location>
</feature>
<keyword evidence="2" id="KW-0812">Transmembrane</keyword>
<reference evidence="4" key="1">
    <citation type="journal article" date="2023" name="Mol. Phylogenet. Evol.">
        <title>Genome-scale phylogeny and comparative genomics of the fungal order Sordariales.</title>
        <authorList>
            <person name="Hensen N."/>
            <person name="Bonometti L."/>
            <person name="Westerberg I."/>
            <person name="Brannstrom I.O."/>
            <person name="Guillou S."/>
            <person name="Cros-Aarteil S."/>
            <person name="Calhoun S."/>
            <person name="Haridas S."/>
            <person name="Kuo A."/>
            <person name="Mondo S."/>
            <person name="Pangilinan J."/>
            <person name="Riley R."/>
            <person name="LaButti K."/>
            <person name="Andreopoulos B."/>
            <person name="Lipzen A."/>
            <person name="Chen C."/>
            <person name="Yan M."/>
            <person name="Daum C."/>
            <person name="Ng V."/>
            <person name="Clum A."/>
            <person name="Steindorff A."/>
            <person name="Ohm R.A."/>
            <person name="Martin F."/>
            <person name="Silar P."/>
            <person name="Natvig D.O."/>
            <person name="Lalanne C."/>
            <person name="Gautier V."/>
            <person name="Ament-Velasquez S.L."/>
            <person name="Kruys A."/>
            <person name="Hutchinson M.I."/>
            <person name="Powell A.J."/>
            <person name="Barry K."/>
            <person name="Miller A.N."/>
            <person name="Grigoriev I.V."/>
            <person name="Debuchy R."/>
            <person name="Gladieux P."/>
            <person name="Hiltunen Thoren M."/>
            <person name="Johannesson H."/>
        </authorList>
    </citation>
    <scope>NUCLEOTIDE SEQUENCE</scope>
    <source>
        <strain evidence="4">CBS 757.83</strain>
    </source>
</reference>
<feature type="compositionally biased region" description="Low complexity" evidence="1">
    <location>
        <begin position="88"/>
        <end position="109"/>
    </location>
</feature>
<evidence type="ECO:0000313" key="5">
    <source>
        <dbReference type="Proteomes" id="UP001305647"/>
    </source>
</evidence>
<feature type="compositionally biased region" description="Polar residues" evidence="1">
    <location>
        <begin position="182"/>
        <end position="199"/>
    </location>
</feature>
<feature type="region of interest" description="Disordered" evidence="1">
    <location>
        <begin position="73"/>
        <end position="224"/>
    </location>
</feature>
<feature type="compositionally biased region" description="Pro residues" evidence="1">
    <location>
        <begin position="153"/>
        <end position="167"/>
    </location>
</feature>
<feature type="compositionally biased region" description="Low complexity" evidence="1">
    <location>
        <begin position="208"/>
        <end position="217"/>
    </location>
</feature>
<feature type="compositionally biased region" description="Polar residues" evidence="1">
    <location>
        <begin position="264"/>
        <end position="276"/>
    </location>
</feature>
<feature type="compositionally biased region" description="Polar residues" evidence="1">
    <location>
        <begin position="73"/>
        <end position="85"/>
    </location>
</feature>
<name>A0AAN6PZG3_9PEZI</name>
<gene>
    <name evidence="4" type="ORF">N658DRAFT_496891</name>
</gene>
<keyword evidence="5" id="KW-1185">Reference proteome</keyword>
<feature type="transmembrane region" description="Helical" evidence="2">
    <location>
        <begin position="335"/>
        <end position="357"/>
    </location>
</feature>
<evidence type="ECO:0000256" key="3">
    <source>
        <dbReference type="SAM" id="SignalP"/>
    </source>
</evidence>
<keyword evidence="3" id="KW-0732">Signal</keyword>
<proteinExistence type="predicted"/>
<dbReference type="AlphaFoldDB" id="A0AAN6PZG3"/>
<feature type="signal peptide" evidence="3">
    <location>
        <begin position="1"/>
        <end position="16"/>
    </location>
</feature>
<comment type="caution">
    <text evidence="4">The sequence shown here is derived from an EMBL/GenBank/DDBJ whole genome shotgun (WGS) entry which is preliminary data.</text>
</comment>
<evidence type="ECO:0000313" key="4">
    <source>
        <dbReference type="EMBL" id="KAK4100802.1"/>
    </source>
</evidence>
<organism evidence="4 5">
    <name type="scientific">Parathielavia hyrcaniae</name>
    <dbReference type="NCBI Taxonomy" id="113614"/>
    <lineage>
        <taxon>Eukaryota</taxon>
        <taxon>Fungi</taxon>
        <taxon>Dikarya</taxon>
        <taxon>Ascomycota</taxon>
        <taxon>Pezizomycotina</taxon>
        <taxon>Sordariomycetes</taxon>
        <taxon>Sordariomycetidae</taxon>
        <taxon>Sordariales</taxon>
        <taxon>Chaetomiaceae</taxon>
        <taxon>Parathielavia</taxon>
    </lineage>
</organism>
<evidence type="ECO:0000256" key="1">
    <source>
        <dbReference type="SAM" id="MobiDB-lite"/>
    </source>
</evidence>
<feature type="region of interest" description="Disordered" evidence="1">
    <location>
        <begin position="413"/>
        <end position="468"/>
    </location>
</feature>
<feature type="compositionally biased region" description="Low complexity" evidence="1">
    <location>
        <begin position="142"/>
        <end position="152"/>
    </location>
</feature>
<dbReference type="Proteomes" id="UP001305647">
    <property type="component" value="Unassembled WGS sequence"/>
</dbReference>
<protein>
    <submittedName>
        <fullName evidence="4">Uncharacterized protein</fullName>
    </submittedName>
</protein>